<sequence length="77" mass="8682">MTLSTTGFWLYLFRIAALFKMKSLLPLALTGILSLGLLVDAGEDYELKIDRFTDEKEELQLIMALYYPGLTCDSAKT</sequence>
<name>A0A0G2HNP0_9SYNE</name>
<proteinExistence type="predicted"/>
<accession>A0A0G2HNP0</accession>
<reference evidence="1 2" key="1">
    <citation type="submission" date="2015-01" db="EMBL/GenBank/DDBJ databases">
        <title>Lifestyle Evolution in Cyanobacterial Symbionts of Sponges.</title>
        <authorList>
            <person name="Burgsdorf I."/>
            <person name="Slaby B.M."/>
            <person name="Handley K.M."/>
            <person name="Haber M."/>
            <person name="Blom J."/>
            <person name="Marshall C.W."/>
            <person name="Gilbert J.A."/>
            <person name="Hentschel U."/>
            <person name="Steindler L."/>
        </authorList>
    </citation>
    <scope>NUCLEOTIDE SEQUENCE [LARGE SCALE GENOMIC DNA]</scope>
    <source>
        <strain evidence="1">SP3</strain>
    </source>
</reference>
<dbReference type="PATRIC" id="fig|1604020.3.peg.1049"/>
<evidence type="ECO:0000313" key="1">
    <source>
        <dbReference type="EMBL" id="KKZ13238.1"/>
    </source>
</evidence>
<gene>
    <name evidence="1" type="ORF">TE42_01035</name>
</gene>
<organism evidence="1 2">
    <name type="scientific">Candidatus Synechococcus spongiarum SP3</name>
    <dbReference type="NCBI Taxonomy" id="1604020"/>
    <lineage>
        <taxon>Bacteria</taxon>
        <taxon>Bacillati</taxon>
        <taxon>Cyanobacteriota</taxon>
        <taxon>Cyanophyceae</taxon>
        <taxon>Synechococcales</taxon>
        <taxon>Synechococcaceae</taxon>
        <taxon>Synechococcus</taxon>
    </lineage>
</organism>
<protein>
    <submittedName>
        <fullName evidence="1">Uncharacterized protein</fullName>
    </submittedName>
</protein>
<evidence type="ECO:0000313" key="2">
    <source>
        <dbReference type="Proteomes" id="UP000035067"/>
    </source>
</evidence>
<dbReference type="AlphaFoldDB" id="A0A0G2HNP0"/>
<comment type="caution">
    <text evidence="1">The sequence shown here is derived from an EMBL/GenBank/DDBJ whole genome shotgun (WGS) entry which is preliminary data.</text>
</comment>
<dbReference type="Proteomes" id="UP000035067">
    <property type="component" value="Unassembled WGS sequence"/>
</dbReference>
<dbReference type="EMBL" id="JXQG01000003">
    <property type="protein sequence ID" value="KKZ13238.1"/>
    <property type="molecule type" value="Genomic_DNA"/>
</dbReference>